<accession>A0A8S5V603</accession>
<organism evidence="1">
    <name type="scientific">Siphoviridae sp. ctg4a4</name>
    <dbReference type="NCBI Taxonomy" id="2825602"/>
    <lineage>
        <taxon>Viruses</taxon>
        <taxon>Duplodnaviria</taxon>
        <taxon>Heunggongvirae</taxon>
        <taxon>Uroviricota</taxon>
        <taxon>Caudoviricetes</taxon>
    </lineage>
</organism>
<sequence length="49" mass="5592">MKLNVEITNLAEFITATEVVLKKAEELQKAIQRLNAIELEISTSYDKEI</sequence>
<protein>
    <submittedName>
        <fullName evidence="1">Uncharacterized protein</fullName>
    </submittedName>
</protein>
<dbReference type="EMBL" id="BK016202">
    <property type="protein sequence ID" value="DAG02043.1"/>
    <property type="molecule type" value="Genomic_DNA"/>
</dbReference>
<reference evidence="1" key="1">
    <citation type="journal article" date="2021" name="Proc. Natl. Acad. Sci. U.S.A.">
        <title>A Catalog of Tens of Thousands of Viruses from Human Metagenomes Reveals Hidden Associations with Chronic Diseases.</title>
        <authorList>
            <person name="Tisza M.J."/>
            <person name="Buck C.B."/>
        </authorList>
    </citation>
    <scope>NUCLEOTIDE SEQUENCE</scope>
    <source>
        <strain evidence="1">Ctg4a4</strain>
    </source>
</reference>
<proteinExistence type="predicted"/>
<name>A0A8S5V603_9CAUD</name>
<evidence type="ECO:0000313" key="1">
    <source>
        <dbReference type="EMBL" id="DAG02043.1"/>
    </source>
</evidence>